<dbReference type="GO" id="GO:0006631">
    <property type="term" value="P:fatty acid metabolic process"/>
    <property type="evidence" value="ECO:0007669"/>
    <property type="project" value="InterPro"/>
</dbReference>
<dbReference type="GO" id="GO:0071949">
    <property type="term" value="F:FAD binding"/>
    <property type="evidence" value="ECO:0007669"/>
    <property type="project" value="InterPro"/>
</dbReference>
<dbReference type="OrthoDB" id="4540221at2"/>
<dbReference type="PANTHER" id="PTHR37417">
    <property type="entry name" value="67 KDA MYOSIN-CROSS-REACTIVE ANTIGEN FAMILY PROTEIN (AFU_ORTHOLOGUE AFUA_5G09970)"/>
    <property type="match status" value="1"/>
</dbReference>
<dbReference type="InterPro" id="IPR036188">
    <property type="entry name" value="FAD/NAD-bd_sf"/>
</dbReference>
<proteinExistence type="predicted"/>
<dbReference type="SUPFAM" id="SSF51905">
    <property type="entry name" value="FAD/NAD(P)-binding domain"/>
    <property type="match status" value="1"/>
</dbReference>
<keyword evidence="2" id="KW-1185">Reference proteome</keyword>
<dbReference type="RefSeq" id="WP_094660032.1">
    <property type="nucleotide sequence ID" value="NZ_MWWR01000002.1"/>
</dbReference>
<dbReference type="GO" id="GO:0050151">
    <property type="term" value="F:oleate hydratase activity"/>
    <property type="evidence" value="ECO:0007669"/>
    <property type="project" value="InterPro"/>
</dbReference>
<dbReference type="Pfam" id="PF06100">
    <property type="entry name" value="MCRA"/>
    <property type="match status" value="1"/>
</dbReference>
<reference evidence="1 2" key="1">
    <citation type="journal article" date="2017" name="BMC Genomics">
        <title>Comparative genomic and phylogenomic analyses of the Bifidobacteriaceae family.</title>
        <authorList>
            <person name="Lugli G.A."/>
            <person name="Milani C."/>
            <person name="Turroni F."/>
            <person name="Duranti S."/>
            <person name="Mancabelli L."/>
            <person name="Mangifesta M."/>
            <person name="Ferrario C."/>
            <person name="Modesto M."/>
            <person name="Mattarelli P."/>
            <person name="Jiri K."/>
            <person name="van Sinderen D."/>
            <person name="Ventura M."/>
        </authorList>
    </citation>
    <scope>NUCLEOTIDE SEQUENCE [LARGE SCALE GENOMIC DNA]</scope>
    <source>
        <strain evidence="1 2">DSM 24742</strain>
    </source>
</reference>
<protein>
    <submittedName>
        <fullName evidence="1">Myosin-crossreactive antigen</fullName>
    </submittedName>
</protein>
<gene>
    <name evidence="1" type="ORF">PSRA_0160</name>
</gene>
<evidence type="ECO:0000313" key="1">
    <source>
        <dbReference type="EMBL" id="OZG53353.1"/>
    </source>
</evidence>
<dbReference type="PANTHER" id="PTHR37417:SF3">
    <property type="entry name" value="MYOSIN-CROSSREACTIVE PROTEIN"/>
    <property type="match status" value="1"/>
</dbReference>
<organism evidence="1 2">
    <name type="scientific">Pseudoscardovia radai</name>
    <dbReference type="NCBI Taxonomy" id="987066"/>
    <lineage>
        <taxon>Bacteria</taxon>
        <taxon>Bacillati</taxon>
        <taxon>Actinomycetota</taxon>
        <taxon>Actinomycetes</taxon>
        <taxon>Bifidobacteriales</taxon>
        <taxon>Bifidobacteriaceae</taxon>
        <taxon>Pseudoscardovia</taxon>
    </lineage>
</organism>
<dbReference type="EMBL" id="MWWR01000002">
    <property type="protein sequence ID" value="OZG53353.1"/>
    <property type="molecule type" value="Genomic_DNA"/>
</dbReference>
<evidence type="ECO:0000313" key="2">
    <source>
        <dbReference type="Proteomes" id="UP000216725"/>
    </source>
</evidence>
<dbReference type="NCBIfam" id="NF010584">
    <property type="entry name" value="PRK13977.1"/>
    <property type="match status" value="1"/>
</dbReference>
<comment type="caution">
    <text evidence="1">The sequence shown here is derived from an EMBL/GenBank/DDBJ whole genome shotgun (WGS) entry which is preliminary data.</text>
</comment>
<name>A0A261F2R1_9BIFI</name>
<dbReference type="AlphaFoldDB" id="A0A261F2R1"/>
<dbReference type="Gene3D" id="3.50.50.60">
    <property type="entry name" value="FAD/NAD(P)-binding domain"/>
    <property type="match status" value="2"/>
</dbReference>
<dbReference type="Proteomes" id="UP000216725">
    <property type="component" value="Unassembled WGS sequence"/>
</dbReference>
<accession>A0A261F2R1</accession>
<dbReference type="Gene3D" id="3.30.9.80">
    <property type="match status" value="1"/>
</dbReference>
<dbReference type="InterPro" id="IPR010354">
    <property type="entry name" value="Oleate_hydratase"/>
</dbReference>
<sequence>MYYSAGNYEAFATPAKPEGIDNKHAYIVGSGLAGLSAACFLIRDAQMPGDHITVFESLPVAGGSCDGIYDATRGYIMRGGREMDNHFEVMWDLFRSIPSIQNPGETIFSEYYKLNKDDPNFSLCRVTEKRGQDAHTDKKYAMNPKATEELLHLFLSTDEDLADKTIDDVFDDDFYKTNFWIYWQTMFAFEKWHSALEMKRYMQRYIHHIDGLPDLSALRFTRYNQYDSMIKPMVKYIEDAGGTFLYDTQVTNVVCDVTATKKVAKRIEYTQGGQSKAIDLTADDLVFVTNGSQGDCTAYAGQDTVPTVTIKNGEGPSIQLWKNIAAQSSDFGHPEKFFRSIEETSWESWTVDTANKEVLDAIEAICHRDPLSGHIVTGGIVTAKDSSWLLSWTINRQGQFPDQPDDHCLIWVYGLNCWHDAGDFVKKPMAECTGAELCEEWLYHIGVPEDRIPFLAHNECTTTAAMMPYVTSFFEPRRDGDRPKVVPDGSVNLAFVGQYAETPRDTVFTTEYSIRTGMEAVYTLCDVDRGVPEVWGSVFDLRDLITSAVKLADGKTFAEMDLPLKDRLALRELLRRVKGTEVEKLLKDCGAL</sequence>